<dbReference type="Proteomes" id="UP000185003">
    <property type="component" value="Unassembled WGS sequence"/>
</dbReference>
<dbReference type="AlphaFoldDB" id="A0A1N6J1J0"/>
<name>A0A1N6J1J0_9BACT</name>
<dbReference type="OrthoDB" id="6385145at2"/>
<sequence>MDKLIKRRTAIRNLLIIAGGAMVLPACYRNSGKASIALQNLTINEDEENLLAELTETLIPETTTPGAKSLKLHLFVLKMVDDCYTADNQKLFMDGLKGFNDRFSTQAGTSFANASPEKRLEVLKGIQDIKQKDDPVKKFYDITKSKTIQGYLNSKYVMTNIVKYELVPGRYNGYFPA</sequence>
<gene>
    <name evidence="1" type="ORF">SAMN04488055_3550</name>
</gene>
<dbReference type="InterPro" id="IPR027056">
    <property type="entry name" value="Gluconate_2DH_su3"/>
</dbReference>
<dbReference type="RefSeq" id="WP_084185677.1">
    <property type="nucleotide sequence ID" value="NZ_FSRA01000002.1"/>
</dbReference>
<protein>
    <submittedName>
        <fullName evidence="1">Gluconate 2-dehydrogenase subunit 3</fullName>
    </submittedName>
</protein>
<dbReference type="STRING" id="536979.SAMN04488055_3550"/>
<keyword evidence="2" id="KW-1185">Reference proteome</keyword>
<dbReference type="EMBL" id="FSRA01000002">
    <property type="protein sequence ID" value="SIO38194.1"/>
    <property type="molecule type" value="Genomic_DNA"/>
</dbReference>
<reference evidence="1 2" key="1">
    <citation type="submission" date="2016-11" db="EMBL/GenBank/DDBJ databases">
        <authorList>
            <person name="Jaros S."/>
            <person name="Januszkiewicz K."/>
            <person name="Wedrychowicz H."/>
        </authorList>
    </citation>
    <scope>NUCLEOTIDE SEQUENCE [LARGE SCALE GENOMIC DNA]</scope>
    <source>
        <strain evidence="1 2">DSM 24787</strain>
    </source>
</reference>
<dbReference type="Pfam" id="PF13618">
    <property type="entry name" value="Gluconate_2-dh3"/>
    <property type="match status" value="1"/>
</dbReference>
<organism evidence="1 2">
    <name type="scientific">Chitinophaga niabensis</name>
    <dbReference type="NCBI Taxonomy" id="536979"/>
    <lineage>
        <taxon>Bacteria</taxon>
        <taxon>Pseudomonadati</taxon>
        <taxon>Bacteroidota</taxon>
        <taxon>Chitinophagia</taxon>
        <taxon>Chitinophagales</taxon>
        <taxon>Chitinophagaceae</taxon>
        <taxon>Chitinophaga</taxon>
    </lineage>
</organism>
<evidence type="ECO:0000313" key="1">
    <source>
        <dbReference type="EMBL" id="SIO38194.1"/>
    </source>
</evidence>
<proteinExistence type="predicted"/>
<evidence type="ECO:0000313" key="2">
    <source>
        <dbReference type="Proteomes" id="UP000185003"/>
    </source>
</evidence>
<accession>A0A1N6J1J0</accession>